<dbReference type="EMBL" id="LNRQ01000007">
    <property type="protein sequence ID" value="KZM86542.1"/>
    <property type="molecule type" value="Genomic_DNA"/>
</dbReference>
<reference evidence="1" key="1">
    <citation type="journal article" date="2016" name="Nat. Genet.">
        <title>A high-quality carrot genome assembly provides new insights into carotenoid accumulation and asterid genome evolution.</title>
        <authorList>
            <person name="Iorizzo M."/>
            <person name="Ellison S."/>
            <person name="Senalik D."/>
            <person name="Zeng P."/>
            <person name="Satapoomin P."/>
            <person name="Huang J."/>
            <person name="Bowman M."/>
            <person name="Iovene M."/>
            <person name="Sanseverino W."/>
            <person name="Cavagnaro P."/>
            <person name="Yildiz M."/>
            <person name="Macko-Podgorni A."/>
            <person name="Moranska E."/>
            <person name="Grzebelus E."/>
            <person name="Grzebelus D."/>
            <person name="Ashrafi H."/>
            <person name="Zheng Z."/>
            <person name="Cheng S."/>
            <person name="Spooner D."/>
            <person name="Van Deynze A."/>
            <person name="Simon P."/>
        </authorList>
    </citation>
    <scope>NUCLEOTIDE SEQUENCE [LARGE SCALE GENOMIC DNA]</scope>
    <source>
        <tissue evidence="1">Leaf</tissue>
    </source>
</reference>
<proteinExistence type="predicted"/>
<evidence type="ECO:0000313" key="1">
    <source>
        <dbReference type="EMBL" id="KZM86542.1"/>
    </source>
</evidence>
<gene>
    <name evidence="1" type="ORF">DCAR_023676</name>
</gene>
<dbReference type="PANTHER" id="PTHR34956">
    <property type="entry name" value="OS05G0397300 PROTEIN"/>
    <property type="match status" value="1"/>
</dbReference>
<dbReference type="OrthoDB" id="1649181at2759"/>
<dbReference type="PANTHER" id="PTHR34956:SF1">
    <property type="entry name" value="DUF4005 DOMAIN-CONTAINING PROTEIN"/>
    <property type="match status" value="1"/>
</dbReference>
<sequence>MELFYDIHGVDQNSSYENDGDDMFYAELERRILVLINTADESGDHANNSTRRINNYSSRRDQRYFDWTETENPPSSVPSTISNLWRSANVNGTGVFIPHMVKAKRRNKNRGRKVKTEREIYKARAVANKN</sequence>
<protein>
    <submittedName>
        <fullName evidence="1">Uncharacterized protein</fullName>
    </submittedName>
</protein>
<accession>A0A161ZI53</accession>
<name>A0A161ZI53_DAUCS</name>
<dbReference type="Gramene" id="KZM86542">
    <property type="protein sequence ID" value="KZM86542"/>
    <property type="gene ID" value="DCAR_023676"/>
</dbReference>
<organism evidence="1">
    <name type="scientific">Daucus carota subsp. sativus</name>
    <name type="common">Carrot</name>
    <dbReference type="NCBI Taxonomy" id="79200"/>
    <lineage>
        <taxon>Eukaryota</taxon>
        <taxon>Viridiplantae</taxon>
        <taxon>Streptophyta</taxon>
        <taxon>Embryophyta</taxon>
        <taxon>Tracheophyta</taxon>
        <taxon>Spermatophyta</taxon>
        <taxon>Magnoliopsida</taxon>
        <taxon>eudicotyledons</taxon>
        <taxon>Gunneridae</taxon>
        <taxon>Pentapetalae</taxon>
        <taxon>asterids</taxon>
        <taxon>campanulids</taxon>
        <taxon>Apiales</taxon>
        <taxon>Apiaceae</taxon>
        <taxon>Apioideae</taxon>
        <taxon>Scandiceae</taxon>
        <taxon>Daucinae</taxon>
        <taxon>Daucus</taxon>
        <taxon>Daucus sect. Daucus</taxon>
    </lineage>
</organism>
<dbReference type="AlphaFoldDB" id="A0A161ZI53"/>
<comment type="caution">
    <text evidence="1">The sequence shown here is derived from an EMBL/GenBank/DDBJ whole genome shotgun (WGS) entry which is preliminary data.</text>
</comment>